<dbReference type="InterPro" id="IPR011051">
    <property type="entry name" value="RmlC_Cupin_sf"/>
</dbReference>
<feature type="domain" description="Cupin type-2" evidence="1">
    <location>
        <begin position="4"/>
        <end position="69"/>
    </location>
</feature>
<protein>
    <submittedName>
        <fullName evidence="2">Cupin domain-containing protein</fullName>
    </submittedName>
</protein>
<name>A0A368NDF9_9EURY</name>
<reference evidence="2 3" key="1">
    <citation type="submission" date="2018-07" db="EMBL/GenBank/DDBJ databases">
        <title>Genome sequences of Haloplanus salinus JCM 18368T.</title>
        <authorList>
            <person name="Kim Y.B."/>
            <person name="Roh S.W."/>
        </authorList>
    </citation>
    <scope>NUCLEOTIDE SEQUENCE [LARGE SCALE GENOMIC DNA]</scope>
    <source>
        <strain evidence="2 3">JCM 18368</strain>
    </source>
</reference>
<dbReference type="Pfam" id="PF07883">
    <property type="entry name" value="Cupin_2"/>
    <property type="match status" value="1"/>
</dbReference>
<gene>
    <name evidence="2" type="ORF">DU504_04775</name>
</gene>
<comment type="caution">
    <text evidence="2">The sequence shown here is derived from an EMBL/GenBank/DDBJ whole genome shotgun (WGS) entry which is preliminary data.</text>
</comment>
<dbReference type="InterPro" id="IPR014710">
    <property type="entry name" value="RmlC-like_jellyroll"/>
</dbReference>
<proteinExistence type="predicted"/>
<dbReference type="InterPro" id="IPR013096">
    <property type="entry name" value="Cupin_2"/>
</dbReference>
<accession>A0A368NDF9</accession>
<dbReference type="SUPFAM" id="SSF51182">
    <property type="entry name" value="RmlC-like cupins"/>
    <property type="match status" value="1"/>
</dbReference>
<evidence type="ECO:0000313" key="3">
    <source>
        <dbReference type="Proteomes" id="UP000252189"/>
    </source>
</evidence>
<dbReference type="Gene3D" id="2.60.120.10">
    <property type="entry name" value="Jelly Rolls"/>
    <property type="match status" value="1"/>
</dbReference>
<keyword evidence="3" id="KW-1185">Reference proteome</keyword>
<evidence type="ECO:0000259" key="1">
    <source>
        <dbReference type="Pfam" id="PF07883"/>
    </source>
</evidence>
<dbReference type="EMBL" id="QPHM01000001">
    <property type="protein sequence ID" value="RCU48612.1"/>
    <property type="molecule type" value="Genomic_DNA"/>
</dbReference>
<sequence>MRRYRLDPGAEVPKHTNTVEHAVHAVAGEYVVGIEDEERTASEGGSLLVPGGTVHWFRNESDAGSSFVCMGPNGDAGIEPVGE</sequence>
<evidence type="ECO:0000313" key="2">
    <source>
        <dbReference type="EMBL" id="RCU48612.1"/>
    </source>
</evidence>
<dbReference type="Proteomes" id="UP000252189">
    <property type="component" value="Unassembled WGS sequence"/>
</dbReference>
<organism evidence="2 3">
    <name type="scientific">Haloplanus salinus</name>
    <dbReference type="NCBI Taxonomy" id="1126245"/>
    <lineage>
        <taxon>Archaea</taxon>
        <taxon>Methanobacteriati</taxon>
        <taxon>Methanobacteriota</taxon>
        <taxon>Stenosarchaea group</taxon>
        <taxon>Halobacteria</taxon>
        <taxon>Halobacteriales</taxon>
        <taxon>Haloferacaceae</taxon>
        <taxon>Haloplanus</taxon>
    </lineage>
</organism>
<dbReference type="AlphaFoldDB" id="A0A368NDF9"/>